<feature type="region of interest" description="Disordered" evidence="13">
    <location>
        <begin position="1"/>
        <end position="91"/>
    </location>
</feature>
<evidence type="ECO:0000259" key="14">
    <source>
        <dbReference type="Pfam" id="PF01233"/>
    </source>
</evidence>
<dbReference type="EC" id="2.3.1.97" evidence="5 11"/>
<dbReference type="FunFam" id="3.40.630.30:FF:000056">
    <property type="entry name" value="Glycylpeptide N-tetradecanoyltransferase"/>
    <property type="match status" value="1"/>
</dbReference>
<dbReference type="InterPro" id="IPR022678">
    <property type="entry name" value="NMT_CS"/>
</dbReference>
<dbReference type="PANTHER" id="PTHR11377">
    <property type="entry name" value="N-MYRISTOYL TRANSFERASE"/>
    <property type="match status" value="1"/>
</dbReference>
<comment type="catalytic activity">
    <reaction evidence="10 11">
        <text>N-terminal glycyl-[protein] + tetradecanoyl-CoA = N-tetradecanoylglycyl-[protein] + CoA + H(+)</text>
        <dbReference type="Rhea" id="RHEA:15521"/>
        <dbReference type="Rhea" id="RHEA-COMP:12666"/>
        <dbReference type="Rhea" id="RHEA-COMP:12667"/>
        <dbReference type="ChEBI" id="CHEBI:15378"/>
        <dbReference type="ChEBI" id="CHEBI:57287"/>
        <dbReference type="ChEBI" id="CHEBI:57385"/>
        <dbReference type="ChEBI" id="CHEBI:64723"/>
        <dbReference type="ChEBI" id="CHEBI:133050"/>
        <dbReference type="EC" id="2.3.1.97"/>
    </reaction>
</comment>
<feature type="compositionally biased region" description="Low complexity" evidence="13">
    <location>
        <begin position="11"/>
        <end position="24"/>
    </location>
</feature>
<comment type="subunit">
    <text evidence="4">Monomer.</text>
</comment>
<proteinExistence type="inferred from homology"/>
<keyword evidence="7" id="KW-0963">Cytoplasm</keyword>
<evidence type="ECO:0000256" key="2">
    <source>
        <dbReference type="ARBA" id="ARBA00004496"/>
    </source>
</evidence>
<dbReference type="OrthoDB" id="60315at2759"/>
<evidence type="ECO:0000256" key="5">
    <source>
        <dbReference type="ARBA" id="ARBA00012923"/>
    </source>
</evidence>
<dbReference type="Pfam" id="PF02799">
    <property type="entry name" value="NMT_C"/>
    <property type="match status" value="1"/>
</dbReference>
<dbReference type="SUPFAM" id="SSF55729">
    <property type="entry name" value="Acyl-CoA N-acyltransferases (Nat)"/>
    <property type="match status" value="2"/>
</dbReference>
<evidence type="ECO:0000256" key="9">
    <source>
        <dbReference type="ARBA" id="ARBA00023315"/>
    </source>
</evidence>
<evidence type="ECO:0000256" key="13">
    <source>
        <dbReference type="SAM" id="MobiDB-lite"/>
    </source>
</evidence>
<dbReference type="EMBL" id="MU004546">
    <property type="protein sequence ID" value="KAF2648300.1"/>
    <property type="molecule type" value="Genomic_DNA"/>
</dbReference>
<accession>A0A6A6SL05</accession>
<evidence type="ECO:0000256" key="8">
    <source>
        <dbReference type="ARBA" id="ARBA00022679"/>
    </source>
</evidence>
<evidence type="ECO:0000256" key="7">
    <source>
        <dbReference type="ARBA" id="ARBA00022490"/>
    </source>
</evidence>
<evidence type="ECO:0000256" key="11">
    <source>
        <dbReference type="RuleBase" id="RU000586"/>
    </source>
</evidence>
<feature type="domain" description="Glycylpeptide N-tetradecanoyltransferase C-terminal" evidence="15">
    <location>
        <begin position="346"/>
        <end position="560"/>
    </location>
</feature>
<gene>
    <name evidence="16" type="ORF">K491DRAFT_699021</name>
</gene>
<reference evidence="16" key="1">
    <citation type="journal article" date="2020" name="Stud. Mycol.">
        <title>101 Dothideomycetes genomes: a test case for predicting lifestyles and emergence of pathogens.</title>
        <authorList>
            <person name="Haridas S."/>
            <person name="Albert R."/>
            <person name="Binder M."/>
            <person name="Bloem J."/>
            <person name="Labutti K."/>
            <person name="Salamov A."/>
            <person name="Andreopoulos B."/>
            <person name="Baker S."/>
            <person name="Barry K."/>
            <person name="Bills G."/>
            <person name="Bluhm B."/>
            <person name="Cannon C."/>
            <person name="Castanera R."/>
            <person name="Culley D."/>
            <person name="Daum C."/>
            <person name="Ezra D."/>
            <person name="Gonzalez J."/>
            <person name="Henrissat B."/>
            <person name="Kuo A."/>
            <person name="Liang C."/>
            <person name="Lipzen A."/>
            <person name="Lutzoni F."/>
            <person name="Magnuson J."/>
            <person name="Mondo S."/>
            <person name="Nolan M."/>
            <person name="Ohm R."/>
            <person name="Pangilinan J."/>
            <person name="Park H.-J."/>
            <person name="Ramirez L."/>
            <person name="Alfaro M."/>
            <person name="Sun H."/>
            <person name="Tritt A."/>
            <person name="Yoshinaga Y."/>
            <person name="Zwiers L.-H."/>
            <person name="Turgeon B."/>
            <person name="Goodwin S."/>
            <person name="Spatafora J."/>
            <person name="Crous P."/>
            <person name="Grigoriev I."/>
        </authorList>
    </citation>
    <scope>NUCLEOTIDE SEQUENCE</scope>
    <source>
        <strain evidence="16">CBS 122681</strain>
    </source>
</reference>
<dbReference type="InterPro" id="IPR016181">
    <property type="entry name" value="Acyl_CoA_acyltransferase"/>
</dbReference>
<comment type="function">
    <text evidence="1 11">Adds a myristoyl group to the N-terminal glycine residue of certain cellular proteins.</text>
</comment>
<evidence type="ECO:0000256" key="4">
    <source>
        <dbReference type="ARBA" id="ARBA00011245"/>
    </source>
</evidence>
<dbReference type="GO" id="GO:0005737">
    <property type="term" value="C:cytoplasm"/>
    <property type="evidence" value="ECO:0007669"/>
    <property type="project" value="UniProtKB-SubCell"/>
</dbReference>
<keyword evidence="9 11" id="KW-0012">Acyltransferase</keyword>
<evidence type="ECO:0000256" key="12">
    <source>
        <dbReference type="RuleBase" id="RU004178"/>
    </source>
</evidence>
<evidence type="ECO:0000313" key="16">
    <source>
        <dbReference type="EMBL" id="KAF2648300.1"/>
    </source>
</evidence>
<dbReference type="InterPro" id="IPR022677">
    <property type="entry name" value="NMT_C"/>
</dbReference>
<dbReference type="Pfam" id="PF01233">
    <property type="entry name" value="NMT"/>
    <property type="match status" value="1"/>
</dbReference>
<keyword evidence="8 11" id="KW-0808">Transferase</keyword>
<dbReference type="PANTHER" id="PTHR11377:SF5">
    <property type="entry name" value="GLYCYLPEPTIDE N-TETRADECANOYLTRANSFERASE"/>
    <property type="match status" value="1"/>
</dbReference>
<comment type="subcellular location">
    <subcellularLocation>
        <location evidence="2">Cytoplasm</location>
    </subcellularLocation>
</comment>
<keyword evidence="17" id="KW-1185">Reference proteome</keyword>
<evidence type="ECO:0000256" key="6">
    <source>
        <dbReference type="ARBA" id="ARBA00022240"/>
    </source>
</evidence>
<sequence length="562" mass="63238">MPQEASKIADTEATAEVTAEAVAESSNTQADAAESGGESGDEATEQVEGGEQATQKKKRNRKRKIKDALTGKGKGKEPAIASAEAPAGQHLSKDQLKQLLDVNPALKQELAAKEKGGENMDQMLRNLNINEMMTGLAPHAKNAKDMGSHAFWKTQPVPSFDDMIAGREKIVDGPIKEIDIEKVDKEPSQMYPGFEWVTMDLEDEKQLDEVYDLLTNHYVEDQEAMFRFRYSPSFLNWALKAPGWRKEWHVGVRASASGKLVAFISGIPIDLRVRERTLKCSEVNFLCVHKKLRSKRLTPVLIKEITRRCYVAGVFQAVYTVGSLLPTPVSTCRYFHRALEWEKLYEVGFSPLPSNSTKQRQIVRYKLPETTVTPGLRIMEAGDVGAVLDLLKRYLARMDMAQVFNKTEFEHWMFPKEKPKEQVVWCYVVEDPTTTKITDFFSFYNLESTVIGHKKHSIVKAAYLFYYATEAAFAEDKSKLKPRLNLLIKDALIEAKQAKFDVFNALTLLDNPLFLEEQRFGAGDGSLHYYLYNYRAAPLPGGIDARNQCSEKAMGGVGLVML</sequence>
<dbReference type="GO" id="GO:0004379">
    <property type="term" value="F:glycylpeptide N-tetradecanoyltransferase activity"/>
    <property type="evidence" value="ECO:0007669"/>
    <property type="project" value="UniProtKB-EC"/>
</dbReference>
<evidence type="ECO:0000256" key="3">
    <source>
        <dbReference type="ARBA" id="ARBA00009469"/>
    </source>
</evidence>
<evidence type="ECO:0000256" key="1">
    <source>
        <dbReference type="ARBA" id="ARBA00003900"/>
    </source>
</evidence>
<dbReference type="AlphaFoldDB" id="A0A6A6SL05"/>
<dbReference type="Proteomes" id="UP000799324">
    <property type="component" value="Unassembled WGS sequence"/>
</dbReference>
<feature type="domain" description="Glycylpeptide N-tetradecanoyltransferase N-terminal" evidence="14">
    <location>
        <begin position="177"/>
        <end position="332"/>
    </location>
</feature>
<protein>
    <recommendedName>
        <fullName evidence="6 11">Glycylpeptide N-tetradecanoyltransferase</fullName>
        <ecNumber evidence="5 11">2.3.1.97</ecNumber>
    </recommendedName>
</protein>
<dbReference type="InterPro" id="IPR000903">
    <property type="entry name" value="NMT"/>
</dbReference>
<name>A0A6A6SL05_9PLEO</name>
<comment type="similarity">
    <text evidence="3 12">Belongs to the NMT family.</text>
</comment>
<evidence type="ECO:0000256" key="10">
    <source>
        <dbReference type="ARBA" id="ARBA00048276"/>
    </source>
</evidence>
<organism evidence="16 17">
    <name type="scientific">Lophiostoma macrostomum CBS 122681</name>
    <dbReference type="NCBI Taxonomy" id="1314788"/>
    <lineage>
        <taxon>Eukaryota</taxon>
        <taxon>Fungi</taxon>
        <taxon>Dikarya</taxon>
        <taxon>Ascomycota</taxon>
        <taxon>Pezizomycotina</taxon>
        <taxon>Dothideomycetes</taxon>
        <taxon>Pleosporomycetidae</taxon>
        <taxon>Pleosporales</taxon>
        <taxon>Lophiostomataceae</taxon>
        <taxon>Lophiostoma</taxon>
    </lineage>
</organism>
<evidence type="ECO:0000259" key="15">
    <source>
        <dbReference type="Pfam" id="PF02799"/>
    </source>
</evidence>
<dbReference type="PROSITE" id="PS00975">
    <property type="entry name" value="NMT_1"/>
    <property type="match status" value="1"/>
</dbReference>
<feature type="compositionally biased region" description="Basic residues" evidence="13">
    <location>
        <begin position="55"/>
        <end position="65"/>
    </location>
</feature>
<feature type="compositionally biased region" description="Basic and acidic residues" evidence="13">
    <location>
        <begin position="66"/>
        <end position="77"/>
    </location>
</feature>
<dbReference type="Gene3D" id="3.40.630.30">
    <property type="match status" value="2"/>
</dbReference>
<dbReference type="FunFam" id="3.40.630.30:FF:000042">
    <property type="entry name" value="Glycylpeptide N-tetradecanoyltransferase"/>
    <property type="match status" value="1"/>
</dbReference>
<evidence type="ECO:0000313" key="17">
    <source>
        <dbReference type="Proteomes" id="UP000799324"/>
    </source>
</evidence>
<dbReference type="InterPro" id="IPR022676">
    <property type="entry name" value="NMT_N"/>
</dbReference>